<dbReference type="InterPro" id="IPR050519">
    <property type="entry name" value="Glycosyltransf_28_UgtP"/>
</dbReference>
<dbReference type="Proteomes" id="UP000430508">
    <property type="component" value="Chromosome"/>
</dbReference>
<dbReference type="Pfam" id="PF04101">
    <property type="entry name" value="Glyco_tran_28_C"/>
    <property type="match status" value="1"/>
</dbReference>
<dbReference type="Gene3D" id="3.40.50.2000">
    <property type="entry name" value="Glycogen Phosphorylase B"/>
    <property type="match status" value="2"/>
</dbReference>
<dbReference type="GO" id="GO:0009247">
    <property type="term" value="P:glycolipid biosynthetic process"/>
    <property type="evidence" value="ECO:0007669"/>
    <property type="project" value="InterPro"/>
</dbReference>
<organism evidence="7 8">
    <name type="scientific">Dehalobacter restrictus</name>
    <dbReference type="NCBI Taxonomy" id="55583"/>
    <lineage>
        <taxon>Bacteria</taxon>
        <taxon>Bacillati</taxon>
        <taxon>Bacillota</taxon>
        <taxon>Clostridia</taxon>
        <taxon>Eubacteriales</taxon>
        <taxon>Desulfitobacteriaceae</taxon>
        <taxon>Dehalobacter</taxon>
    </lineage>
</organism>
<evidence type="ECO:0000256" key="2">
    <source>
        <dbReference type="ARBA" id="ARBA00006962"/>
    </source>
</evidence>
<proteinExistence type="inferred from homology"/>
<evidence type="ECO:0000256" key="3">
    <source>
        <dbReference type="ARBA" id="ARBA00022676"/>
    </source>
</evidence>
<evidence type="ECO:0000259" key="6">
    <source>
        <dbReference type="Pfam" id="PF06925"/>
    </source>
</evidence>
<reference evidence="7 8" key="1">
    <citation type="submission" date="2019-12" db="EMBL/GenBank/DDBJ databases">
        <title>Sequence classification of anaerobic respiratory reductive dehalogenases: First we see many, then we see few.</title>
        <authorList>
            <person name="Molenda O."/>
            <person name="Puentes Jacome L.A."/>
            <person name="Cao X."/>
            <person name="Nesbo C.L."/>
            <person name="Tang S."/>
            <person name="Morson N."/>
            <person name="Patron J."/>
            <person name="Lomheim L."/>
            <person name="Wishart D.S."/>
            <person name="Edwards E.A."/>
        </authorList>
    </citation>
    <scope>NUCLEOTIDE SEQUENCE [LARGE SCALE GENOMIC DNA]</scope>
    <source>
        <strain evidence="7 8">12DCA</strain>
    </source>
</reference>
<keyword evidence="3" id="KW-0328">Glycosyltransferase</keyword>
<comment type="similarity">
    <text evidence="2">Belongs to the glycosyltransferase 28 family.</text>
</comment>
<dbReference type="GO" id="GO:0016758">
    <property type="term" value="F:hexosyltransferase activity"/>
    <property type="evidence" value="ECO:0007669"/>
    <property type="project" value="InterPro"/>
</dbReference>
<dbReference type="RefSeq" id="WP_019224691.1">
    <property type="nucleotide sequence ID" value="NZ_CP046996.1"/>
</dbReference>
<name>A0A857DLT7_9FIRM</name>
<feature type="domain" description="Glycosyl transferase family 28 C-terminal" evidence="5">
    <location>
        <begin position="196"/>
        <end position="315"/>
    </location>
</feature>
<feature type="domain" description="Diacylglycerol glucosyltransferase N-terminal" evidence="6">
    <location>
        <begin position="15"/>
        <end position="179"/>
    </location>
</feature>
<evidence type="ECO:0000256" key="4">
    <source>
        <dbReference type="ARBA" id="ARBA00022679"/>
    </source>
</evidence>
<dbReference type="SUPFAM" id="SSF53756">
    <property type="entry name" value="UDP-Glycosyltransferase/glycogen phosphorylase"/>
    <property type="match status" value="1"/>
</dbReference>
<evidence type="ECO:0000313" key="7">
    <source>
        <dbReference type="EMBL" id="QHA01568.1"/>
    </source>
</evidence>
<accession>A0A857DLT7</accession>
<comment type="subcellular location">
    <subcellularLocation>
        <location evidence="1">Membrane</location>
    </subcellularLocation>
</comment>
<keyword evidence="4 7" id="KW-0808">Transferase</keyword>
<evidence type="ECO:0000256" key="1">
    <source>
        <dbReference type="ARBA" id="ARBA00004370"/>
    </source>
</evidence>
<dbReference type="GO" id="GO:0016020">
    <property type="term" value="C:membrane"/>
    <property type="evidence" value="ECO:0007669"/>
    <property type="project" value="UniProtKB-SubCell"/>
</dbReference>
<dbReference type="PANTHER" id="PTHR43025:SF3">
    <property type="entry name" value="MONOGALACTOSYLDIACYLGLYCEROL SYNTHASE 1, CHLOROPLASTIC"/>
    <property type="match status" value="1"/>
</dbReference>
<dbReference type="AlphaFoldDB" id="A0A857DLT7"/>
<dbReference type="InterPro" id="IPR009695">
    <property type="entry name" value="Diacylglyc_glucosyltr_N"/>
</dbReference>
<gene>
    <name evidence="7" type="ORF">GQ588_13425</name>
</gene>
<dbReference type="PANTHER" id="PTHR43025">
    <property type="entry name" value="MONOGALACTOSYLDIACYLGLYCEROL SYNTHASE"/>
    <property type="match status" value="1"/>
</dbReference>
<protein>
    <submittedName>
        <fullName evidence="7">Glycosyltransferase</fullName>
    </submittedName>
</protein>
<sequence>MPKVMIFSASTGHGHNQAADCLKKELEASGYSVRIVEPLKKEESWIMEALIDDGYHILATRLPKMYGKLYKITYNEFLNKNVKRILNRAMDSVIEQLIQEYKPDLLITTHPLHVGVVSYLKASGRLNLPFISLVTDYMAHQFYVNSFVDAYIVGSCYTKDTLTEKGVPENKIHIFGIPVREEFRQPRLVRNNDVFTLLIMGGSMGIPYIKKCLKTLMENRHHLRILVVCGSNRKLWTDLAKKYTGTFNAKDVVIYGFTSNIYDLMDQSDVIITKPGGLTVSEAINKNIPIIIPFFIPGQEEENTEILVKAGVAVRTSKISELNPLIDSFCLNPGLLEEMRKNAADLARQLSPGSIVGLADQLLYEGPQVKEYLRAHQS</sequence>
<evidence type="ECO:0000259" key="5">
    <source>
        <dbReference type="Pfam" id="PF04101"/>
    </source>
</evidence>
<dbReference type="Pfam" id="PF06925">
    <property type="entry name" value="MGDG_synth"/>
    <property type="match status" value="1"/>
</dbReference>
<evidence type="ECO:0000313" key="8">
    <source>
        <dbReference type="Proteomes" id="UP000430508"/>
    </source>
</evidence>
<dbReference type="EMBL" id="CP046996">
    <property type="protein sequence ID" value="QHA01568.1"/>
    <property type="molecule type" value="Genomic_DNA"/>
</dbReference>
<dbReference type="InterPro" id="IPR007235">
    <property type="entry name" value="Glyco_trans_28_C"/>
</dbReference>